<dbReference type="AlphaFoldDB" id="F3KKU5"/>
<proteinExistence type="predicted"/>
<evidence type="ECO:0000313" key="1">
    <source>
        <dbReference type="EMBL" id="EGG42104.1"/>
    </source>
</evidence>
<sequence>MLNQFETGKYFGPITTPDATPDSYTASFTGTATSLDDESIVSSVDGDIYLESITTGSHTFKLRVTGGDILIGDAFYDFVFGKARLASSDGTTSVIVLGQIMDDQGDVSTIRLTMNTITPITNDLSEPISFTVDSSRSKIAKQWSLDATGDFGLV</sequence>
<gene>
    <name evidence="1" type="ORF">Nlim_1119</name>
</gene>
<dbReference type="Proteomes" id="UP000004348">
    <property type="component" value="Chromosome"/>
</dbReference>
<name>F3KKU5_9ARCH</name>
<organism evidence="1">
    <name type="scientific">Candidatus Nitrosarchaeum limnium SFB1</name>
    <dbReference type="NCBI Taxonomy" id="886738"/>
    <lineage>
        <taxon>Archaea</taxon>
        <taxon>Nitrososphaerota</taxon>
        <taxon>Nitrososphaeria</taxon>
        <taxon>Nitrosopumilales</taxon>
        <taxon>Nitrosopumilaceae</taxon>
        <taxon>Nitrosarchaeum</taxon>
    </lineage>
</organism>
<dbReference type="EMBL" id="AEGP01000040">
    <property type="protein sequence ID" value="EGG42104.1"/>
    <property type="molecule type" value="Genomic_DNA"/>
</dbReference>
<dbReference type="HOGENOM" id="CLU_1700206_0_0_2"/>
<protein>
    <submittedName>
        <fullName evidence="1">Uncharacterized protein</fullName>
    </submittedName>
</protein>
<reference evidence="1" key="1">
    <citation type="journal article" date="2011" name="PLoS ONE">
        <title>Genome of a low-salinity ammonia-oxidizing archaeon determined by single-cell and metagenomic analysis.</title>
        <authorList>
            <person name="Blainey P.C."/>
            <person name="Mosier A.C."/>
            <person name="Potanina A."/>
            <person name="Francis C.A."/>
            <person name="Quake S.R."/>
        </authorList>
    </citation>
    <scope>NUCLEOTIDE SEQUENCE [LARGE SCALE GENOMIC DNA]</scope>
    <source>
        <strain evidence="1">SFB1</strain>
    </source>
</reference>
<accession>F3KKU5</accession>
<comment type="caution">
    <text evidence="1">The sequence shown here is derived from an EMBL/GenBank/DDBJ whole genome shotgun (WGS) entry which is preliminary data.</text>
</comment>